<evidence type="ECO:0000313" key="2">
    <source>
        <dbReference type="Proteomes" id="UP000297861"/>
    </source>
</evidence>
<dbReference type="InterPro" id="IPR024213">
    <property type="entry name" value="DUF3822"/>
</dbReference>
<accession>A0A4Y8L1S9</accession>
<keyword evidence="2" id="KW-1185">Reference proteome</keyword>
<dbReference type="OrthoDB" id="658622at2"/>
<dbReference type="CDD" id="cd24013">
    <property type="entry name" value="ASKHA_ATPase_BT3980-like"/>
    <property type="match status" value="1"/>
</dbReference>
<protein>
    <submittedName>
        <fullName evidence="1">DUF3822 family protein</fullName>
    </submittedName>
</protein>
<comment type="caution">
    <text evidence="1">The sequence shown here is derived from an EMBL/GenBank/DDBJ whole genome shotgun (WGS) entry which is preliminary data.</text>
</comment>
<evidence type="ECO:0000313" key="1">
    <source>
        <dbReference type="EMBL" id="TFD95440.1"/>
    </source>
</evidence>
<sequence>MFLPDAIDFAQSEKYVLSLRIKPDGWSFSIHEPEIGGEYCYREVSFSKDSDILNNIQRMIFDFNFLSQPFKQTNVVFVSTEYEVVPQYLFEKKKKSELYNISHSKKADRILIGAEKTQNNLLLYSVDNEIYQFLSRSLYNPQFWHHTDLLLGYTDRKNRVAEKGAKMYLNFHGRFLDIVCFDSLGHFLHAISYHNEPVQNIVYHILNLWDKCDFDQNKDFMYFVESESPVSQQIHPLLRDYISRIESLGLPSEVEFLGEDGRKTPLDLLILSTK</sequence>
<dbReference type="STRING" id="1121485.GCA_000426485_01542"/>
<proteinExistence type="predicted"/>
<dbReference type="Pfam" id="PF12864">
    <property type="entry name" value="DUF3822"/>
    <property type="match status" value="1"/>
</dbReference>
<dbReference type="Gene3D" id="3.30.420.250">
    <property type="match status" value="1"/>
</dbReference>
<gene>
    <name evidence="1" type="ORF">E2605_13585</name>
</gene>
<organism evidence="1 2">
    <name type="scientific">Dysgonomonas capnocytophagoides</name>
    <dbReference type="NCBI Taxonomy" id="45254"/>
    <lineage>
        <taxon>Bacteria</taxon>
        <taxon>Pseudomonadati</taxon>
        <taxon>Bacteroidota</taxon>
        <taxon>Bacteroidia</taxon>
        <taxon>Bacteroidales</taxon>
        <taxon>Dysgonomonadaceae</taxon>
        <taxon>Dysgonomonas</taxon>
    </lineage>
</organism>
<dbReference type="EMBL" id="SOML01000008">
    <property type="protein sequence ID" value="TFD95440.1"/>
    <property type="molecule type" value="Genomic_DNA"/>
</dbReference>
<dbReference type="Gene3D" id="3.30.420.260">
    <property type="match status" value="1"/>
</dbReference>
<dbReference type="Proteomes" id="UP000297861">
    <property type="component" value="Unassembled WGS sequence"/>
</dbReference>
<name>A0A4Y8L1S9_9BACT</name>
<dbReference type="RefSeq" id="WP_134436868.1">
    <property type="nucleotide sequence ID" value="NZ_SOML01000008.1"/>
</dbReference>
<dbReference type="AlphaFoldDB" id="A0A4Y8L1S9"/>
<reference evidence="1 2" key="1">
    <citation type="submission" date="2019-03" db="EMBL/GenBank/DDBJ databases">
        <title>San Antonio Military Medical Center submission to MRSN (WRAIR), pending publication.</title>
        <authorList>
            <person name="Blyth D.M."/>
            <person name="Mccarthy S.L."/>
            <person name="Schall S.E."/>
            <person name="Stam J.A."/>
            <person name="Ong A.C."/>
            <person name="Mcgann P.T."/>
        </authorList>
    </citation>
    <scope>NUCLEOTIDE SEQUENCE [LARGE SCALE GENOMIC DNA]</scope>
    <source>
        <strain evidence="1 2">MRSN571793</strain>
    </source>
</reference>